<organism evidence="1 2">
    <name type="scientific">Campylobacter gastrosuis</name>
    <dbReference type="NCBI Taxonomy" id="2974576"/>
    <lineage>
        <taxon>Bacteria</taxon>
        <taxon>Pseudomonadati</taxon>
        <taxon>Campylobacterota</taxon>
        <taxon>Epsilonproteobacteria</taxon>
        <taxon>Campylobacterales</taxon>
        <taxon>Campylobacteraceae</taxon>
        <taxon>Campylobacter</taxon>
    </lineage>
</organism>
<evidence type="ECO:0000313" key="1">
    <source>
        <dbReference type="EMBL" id="MDL0088299.1"/>
    </source>
</evidence>
<evidence type="ECO:0000313" key="2">
    <source>
        <dbReference type="Proteomes" id="UP001173801"/>
    </source>
</evidence>
<sequence>MSLTKIVSQVIEILKIPRARISFKNYDQNTKDNYIKVYNYFTKRHRLKIVRNKTIGVMLIDINAFSAFEEYYKSINGKNSAAYYHRKAINRGYKFIQIDRNDYVDDIYEINTSAEYRQDKKMTNSYLQKIDKFENLSNYKYFGVINQNGKLLSYICLGFYGEFLIYDQLLGHNNFLNDGIMYLMVIELNRLIFNEHQKLTNFNEYKMWKDVRYIMYDTFFGASDGLKMFKKKLGFAPYKVQWIWEK</sequence>
<evidence type="ECO:0008006" key="3">
    <source>
        <dbReference type="Google" id="ProtNLM"/>
    </source>
</evidence>
<reference evidence="1" key="1">
    <citation type="submission" date="2022-08" db="EMBL/GenBank/DDBJ databases">
        <authorList>
            <person name="Wang H."/>
        </authorList>
    </citation>
    <scope>NUCLEOTIDE SEQUENCE</scope>
    <source>
        <strain evidence="1">PS10</strain>
    </source>
</reference>
<dbReference type="Proteomes" id="UP001173801">
    <property type="component" value="Unassembled WGS sequence"/>
</dbReference>
<proteinExistence type="predicted"/>
<protein>
    <recommendedName>
        <fullName evidence="3">BioF2-like acetyltransferase domain-containing protein</fullName>
    </recommendedName>
</protein>
<keyword evidence="2" id="KW-1185">Reference proteome</keyword>
<dbReference type="EMBL" id="JANURM010000002">
    <property type="protein sequence ID" value="MDL0088299.1"/>
    <property type="molecule type" value="Genomic_DNA"/>
</dbReference>
<dbReference type="RefSeq" id="WP_284936949.1">
    <property type="nucleotide sequence ID" value="NZ_JANURM010000002.1"/>
</dbReference>
<accession>A0ABT7HN80</accession>
<gene>
    <name evidence="1" type="ORF">NYG85_02760</name>
</gene>
<name>A0ABT7HN80_9BACT</name>
<comment type="caution">
    <text evidence="1">The sequence shown here is derived from an EMBL/GenBank/DDBJ whole genome shotgun (WGS) entry which is preliminary data.</text>
</comment>
<reference evidence="1" key="2">
    <citation type="journal article" date="2023" name="Microorganisms">
        <title>Isolation and Genomic Characteristics of Cat-Borne Campylobacter felis sp. nov. and Sheep-Borne Campylobacter ovis sp. nov.</title>
        <authorList>
            <person name="Wang H."/>
            <person name="Li Y."/>
            <person name="Gu Y."/>
            <person name="Zhou G."/>
            <person name="Chen X."/>
            <person name="Zhang X."/>
            <person name="Shao Z."/>
            <person name="Zhang J."/>
            <person name="Zhang M."/>
        </authorList>
    </citation>
    <scope>NUCLEOTIDE SEQUENCE</scope>
    <source>
        <strain evidence="1">PS10</strain>
    </source>
</reference>